<dbReference type="FunCoup" id="A0A397RST4">
    <property type="interactions" value="265"/>
</dbReference>
<comment type="subunit">
    <text evidence="4 8">Dimer of large and small chains.</text>
</comment>
<dbReference type="InterPro" id="IPR004789">
    <property type="entry name" value="Acetalactate_synth_ssu"/>
</dbReference>
<dbReference type="NCBIfam" id="NF008864">
    <property type="entry name" value="PRK11895.1"/>
    <property type="match status" value="1"/>
</dbReference>
<comment type="catalytic activity">
    <reaction evidence="7 8">
        <text>2 pyruvate + H(+) = (2S)-2-acetolactate + CO2</text>
        <dbReference type="Rhea" id="RHEA:25249"/>
        <dbReference type="ChEBI" id="CHEBI:15361"/>
        <dbReference type="ChEBI" id="CHEBI:15378"/>
        <dbReference type="ChEBI" id="CHEBI:16526"/>
        <dbReference type="ChEBI" id="CHEBI:58476"/>
        <dbReference type="EC" id="2.2.1.6"/>
    </reaction>
</comment>
<evidence type="ECO:0000256" key="2">
    <source>
        <dbReference type="ARBA" id="ARBA00005025"/>
    </source>
</evidence>
<dbReference type="AlphaFoldDB" id="A0A397RST4"/>
<dbReference type="NCBIfam" id="TIGR00119">
    <property type="entry name" value="acolac_sm"/>
    <property type="match status" value="1"/>
</dbReference>
<organism evidence="10 11">
    <name type="scientific">Anaeroplasma bactoclasticum</name>
    <dbReference type="NCBI Taxonomy" id="2088"/>
    <lineage>
        <taxon>Bacteria</taxon>
        <taxon>Bacillati</taxon>
        <taxon>Mycoplasmatota</taxon>
        <taxon>Mollicutes</taxon>
        <taxon>Anaeroplasmatales</taxon>
        <taxon>Anaeroplasmataceae</taxon>
        <taxon>Anaeroplasma</taxon>
    </lineage>
</organism>
<dbReference type="GO" id="GO:1990610">
    <property type="term" value="F:acetolactate synthase regulator activity"/>
    <property type="evidence" value="ECO:0007669"/>
    <property type="project" value="UniProtKB-UniRule"/>
</dbReference>
<dbReference type="SUPFAM" id="SSF55021">
    <property type="entry name" value="ACT-like"/>
    <property type="match status" value="2"/>
</dbReference>
<dbReference type="FunFam" id="3.30.70.1150:FF:000001">
    <property type="entry name" value="Acetolactate synthase small subunit"/>
    <property type="match status" value="1"/>
</dbReference>
<dbReference type="InterPro" id="IPR039557">
    <property type="entry name" value="AHAS_ACT"/>
</dbReference>
<evidence type="ECO:0000313" key="10">
    <source>
        <dbReference type="EMBL" id="RIA75796.1"/>
    </source>
</evidence>
<name>A0A397RST4_9MOLU</name>
<reference evidence="10 11" key="1">
    <citation type="submission" date="2018-08" db="EMBL/GenBank/DDBJ databases">
        <title>Genomic Encyclopedia of Archaeal and Bacterial Type Strains, Phase II (KMG-II): from individual species to whole genera.</title>
        <authorList>
            <person name="Goeker M."/>
        </authorList>
    </citation>
    <scope>NUCLEOTIDE SEQUENCE [LARGE SCALE GENOMIC DNA]</scope>
    <source>
        <strain evidence="10 11">ATCC 27112</strain>
    </source>
</reference>
<keyword evidence="8" id="KW-0808">Transferase</keyword>
<comment type="caution">
    <text evidence="10">The sequence shown here is derived from an EMBL/GenBank/DDBJ whole genome shotgun (WGS) entry which is preliminary data.</text>
</comment>
<dbReference type="PANTHER" id="PTHR30239">
    <property type="entry name" value="ACETOLACTATE SYNTHASE SMALL SUBUNIT"/>
    <property type="match status" value="1"/>
</dbReference>
<evidence type="ECO:0000256" key="5">
    <source>
        <dbReference type="ARBA" id="ARBA00022605"/>
    </source>
</evidence>
<comment type="similarity">
    <text evidence="3 8">Belongs to the acetolactate synthase small subunit family.</text>
</comment>
<comment type="pathway">
    <text evidence="1 8">Amino-acid biosynthesis; L-isoleucine biosynthesis; L-isoleucine from 2-oxobutanoate: step 1/4.</text>
</comment>
<accession>A0A397RST4</accession>
<evidence type="ECO:0000256" key="3">
    <source>
        <dbReference type="ARBA" id="ARBA00006341"/>
    </source>
</evidence>
<feature type="domain" description="ACT" evidence="9">
    <location>
        <begin position="5"/>
        <end position="88"/>
    </location>
</feature>
<sequence>MARHTLSVLVNNHMGVLSRVSGLFSRRGYNIESLSVGKSEDPNVSRMTIVVECEDDVYMQIKNQLAKLMDVIKIAEFEEEHSVKRELALIKIDAINGTRSQIMEIANIFRAHIIDVTNSTIILEITGDQNKVSAIISMLDEFGIKEVIRTGVSAIARGDSELKNY</sequence>
<evidence type="ECO:0000256" key="7">
    <source>
        <dbReference type="ARBA" id="ARBA00048670"/>
    </source>
</evidence>
<dbReference type="UniPathway" id="UPA00049">
    <property type="reaction ID" value="UER00059"/>
</dbReference>
<dbReference type="InterPro" id="IPR045865">
    <property type="entry name" value="ACT-like_dom_sf"/>
</dbReference>
<dbReference type="Pfam" id="PF10369">
    <property type="entry name" value="ALS_ss_C"/>
    <property type="match status" value="1"/>
</dbReference>
<comment type="pathway">
    <text evidence="2 8">Amino-acid biosynthesis; L-valine biosynthesis; L-valine from pyruvate: step 1/4.</text>
</comment>
<dbReference type="GO" id="GO:0009097">
    <property type="term" value="P:isoleucine biosynthetic process"/>
    <property type="evidence" value="ECO:0007669"/>
    <property type="project" value="UniProtKB-UniRule"/>
</dbReference>
<dbReference type="RefSeq" id="WP_119016237.1">
    <property type="nucleotide sequence ID" value="NZ_QXEV01000010.1"/>
</dbReference>
<evidence type="ECO:0000256" key="4">
    <source>
        <dbReference type="ARBA" id="ARBA00011744"/>
    </source>
</evidence>
<dbReference type="Gene3D" id="3.30.70.260">
    <property type="match status" value="1"/>
</dbReference>
<evidence type="ECO:0000256" key="8">
    <source>
        <dbReference type="RuleBase" id="RU368092"/>
    </source>
</evidence>
<dbReference type="Gene3D" id="3.30.70.1150">
    <property type="entry name" value="ACT-like. Chain A, domain 2"/>
    <property type="match status" value="1"/>
</dbReference>
<dbReference type="InterPro" id="IPR019455">
    <property type="entry name" value="Acetolactate_synth_ssu_C"/>
</dbReference>
<proteinExistence type="inferred from homology"/>
<dbReference type="OrthoDB" id="9787365at2"/>
<dbReference type="GO" id="GO:0009099">
    <property type="term" value="P:L-valine biosynthetic process"/>
    <property type="evidence" value="ECO:0007669"/>
    <property type="project" value="UniProtKB-UniRule"/>
</dbReference>
<evidence type="ECO:0000313" key="11">
    <source>
        <dbReference type="Proteomes" id="UP000266506"/>
    </source>
</evidence>
<dbReference type="PROSITE" id="PS51671">
    <property type="entry name" value="ACT"/>
    <property type="match status" value="1"/>
</dbReference>
<gene>
    <name evidence="10" type="ORF">EI71_01093</name>
</gene>
<keyword evidence="5 8" id="KW-0028">Amino-acid biosynthesis</keyword>
<dbReference type="FunFam" id="3.30.70.260:FF:000001">
    <property type="entry name" value="Acetolactate synthase, small subunit"/>
    <property type="match status" value="1"/>
</dbReference>
<evidence type="ECO:0000256" key="1">
    <source>
        <dbReference type="ARBA" id="ARBA00004974"/>
    </source>
</evidence>
<dbReference type="EC" id="2.2.1.6" evidence="8"/>
<dbReference type="PANTHER" id="PTHR30239:SF0">
    <property type="entry name" value="ACETOLACTATE SYNTHASE SMALL SUBUNIT 1, CHLOROPLASTIC"/>
    <property type="match status" value="1"/>
</dbReference>
<keyword evidence="6 8" id="KW-0100">Branched-chain amino acid biosynthesis</keyword>
<dbReference type="InParanoid" id="A0A397RST4"/>
<dbReference type="CDD" id="cd04878">
    <property type="entry name" value="ACT_AHAS"/>
    <property type="match status" value="1"/>
</dbReference>
<evidence type="ECO:0000259" key="9">
    <source>
        <dbReference type="PROSITE" id="PS51671"/>
    </source>
</evidence>
<dbReference type="InterPro" id="IPR002912">
    <property type="entry name" value="ACT_dom"/>
</dbReference>
<dbReference type="GO" id="GO:0005829">
    <property type="term" value="C:cytosol"/>
    <property type="evidence" value="ECO:0007669"/>
    <property type="project" value="TreeGrafter"/>
</dbReference>
<dbReference type="GO" id="GO:0003984">
    <property type="term" value="F:acetolactate synthase activity"/>
    <property type="evidence" value="ECO:0007669"/>
    <property type="project" value="UniProtKB-UniRule"/>
</dbReference>
<dbReference type="InterPro" id="IPR054480">
    <property type="entry name" value="AHAS_small-like_ACT"/>
</dbReference>
<keyword evidence="11" id="KW-1185">Reference proteome</keyword>
<dbReference type="Pfam" id="PF22629">
    <property type="entry name" value="ACT_AHAS_ss"/>
    <property type="match status" value="1"/>
</dbReference>
<protein>
    <recommendedName>
        <fullName evidence="8">Acetolactate synthase small subunit</fullName>
        <shortName evidence="8">AHAS</shortName>
        <shortName evidence="8">ALS</shortName>
        <ecNumber evidence="8">2.2.1.6</ecNumber>
    </recommendedName>
    <alternativeName>
        <fullName evidence="8">Acetohydroxy-acid synthase small subunit</fullName>
    </alternativeName>
</protein>
<dbReference type="InterPro" id="IPR027271">
    <property type="entry name" value="Acetolactate_synth/TF_NikR_C"/>
</dbReference>
<evidence type="ECO:0000256" key="6">
    <source>
        <dbReference type="ARBA" id="ARBA00023304"/>
    </source>
</evidence>
<dbReference type="EMBL" id="QXEV01000010">
    <property type="protein sequence ID" value="RIA75796.1"/>
    <property type="molecule type" value="Genomic_DNA"/>
</dbReference>
<comment type="function">
    <text evidence="8">Catalyzes the conversion of 2 pyruvate molecules into acetolactate in the first common step of the biosynthetic pathway of the branched-amino acids such as leucine, isoleucine, and valine.</text>
</comment>
<dbReference type="Proteomes" id="UP000266506">
    <property type="component" value="Unassembled WGS sequence"/>
</dbReference>
<dbReference type="UniPathway" id="UPA00047">
    <property type="reaction ID" value="UER00055"/>
</dbReference>